<evidence type="ECO:0000313" key="2">
    <source>
        <dbReference type="EMBL" id="KAK7711145.1"/>
    </source>
</evidence>
<dbReference type="Proteomes" id="UP001430848">
    <property type="component" value="Unassembled WGS sequence"/>
</dbReference>
<comment type="caution">
    <text evidence="2">The sequence shown here is derived from an EMBL/GenBank/DDBJ whole genome shotgun (WGS) entry which is preliminary data.</text>
</comment>
<gene>
    <name evidence="2" type="ORF">SLS63_012737</name>
</gene>
<name>A0ABR1NQH2_DIAER</name>
<evidence type="ECO:0000313" key="3">
    <source>
        <dbReference type="Proteomes" id="UP001430848"/>
    </source>
</evidence>
<organism evidence="2 3">
    <name type="scientific">Diaporthe eres</name>
    <name type="common">Phomopsis oblonga</name>
    <dbReference type="NCBI Taxonomy" id="83184"/>
    <lineage>
        <taxon>Eukaryota</taxon>
        <taxon>Fungi</taxon>
        <taxon>Dikarya</taxon>
        <taxon>Ascomycota</taxon>
        <taxon>Pezizomycotina</taxon>
        <taxon>Sordariomycetes</taxon>
        <taxon>Sordariomycetidae</taxon>
        <taxon>Diaporthales</taxon>
        <taxon>Diaporthaceae</taxon>
        <taxon>Diaporthe</taxon>
        <taxon>Diaporthe eres species complex</taxon>
    </lineage>
</organism>
<keyword evidence="3" id="KW-1185">Reference proteome</keyword>
<feature type="compositionally biased region" description="Polar residues" evidence="1">
    <location>
        <begin position="363"/>
        <end position="390"/>
    </location>
</feature>
<feature type="region of interest" description="Disordered" evidence="1">
    <location>
        <begin position="362"/>
        <end position="420"/>
    </location>
</feature>
<sequence>MWKRWCFAQRQARGWQDSLVNEAIKEFWQPLSDFNYVLSVYSFLEGVRNRNLLPQSQRTYMAWRLPEQVRFHEDCGLRDEEDETSNRNTPSNDMSRGDESRTMASQYPLTIQQHLGVARICDNMDWGLKSLQNWLAEFQNRRQACVRTSKDAGLSDAAMAQRRGNLTDAAREFSSLAKILTRQLRDSRTRLCEELGLDPKQVPGGHTASVPTMTAMKYQRARDTPSPCPGGLVLHRRFWLKQASLQASRIALKANLYITVMPRKIALRVLERMAARTTEMATTAREAGDYSAEARMYRLHNKIRKVSERASQEFPDVKPRMTLLDSETWPAVLHPRKDMQVEVHGHISIPVETLIDMLLSPQVPGSFQGDNQSGNGDRPPANTTTTTSEHFSPERASGDCQPVATSTSTVAVPEAEADKT</sequence>
<proteinExistence type="predicted"/>
<feature type="region of interest" description="Disordered" evidence="1">
    <location>
        <begin position="77"/>
        <end position="101"/>
    </location>
</feature>
<dbReference type="EMBL" id="JAKNSF020000148">
    <property type="protein sequence ID" value="KAK7711145.1"/>
    <property type="molecule type" value="Genomic_DNA"/>
</dbReference>
<accession>A0ABR1NQH2</accession>
<protein>
    <submittedName>
        <fullName evidence="2">Uncharacterized protein</fullName>
    </submittedName>
</protein>
<reference evidence="2 3" key="1">
    <citation type="submission" date="2024-02" db="EMBL/GenBank/DDBJ databases">
        <title>De novo assembly and annotation of 12 fungi associated with fruit tree decline syndrome in Ontario, Canada.</title>
        <authorList>
            <person name="Sulman M."/>
            <person name="Ellouze W."/>
            <person name="Ilyukhin E."/>
        </authorList>
    </citation>
    <scope>NUCLEOTIDE SEQUENCE [LARGE SCALE GENOMIC DNA]</scope>
    <source>
        <strain evidence="2 3">M169</strain>
    </source>
</reference>
<evidence type="ECO:0000256" key="1">
    <source>
        <dbReference type="SAM" id="MobiDB-lite"/>
    </source>
</evidence>